<gene>
    <name evidence="2" type="ORF">LCGC14_0740330</name>
</gene>
<accession>A0A0F9QB67</accession>
<reference evidence="2" key="1">
    <citation type="journal article" date="2015" name="Nature">
        <title>Complex archaea that bridge the gap between prokaryotes and eukaryotes.</title>
        <authorList>
            <person name="Spang A."/>
            <person name="Saw J.H."/>
            <person name="Jorgensen S.L."/>
            <person name="Zaremba-Niedzwiedzka K."/>
            <person name="Martijn J."/>
            <person name="Lind A.E."/>
            <person name="van Eijk R."/>
            <person name="Schleper C."/>
            <person name="Guy L."/>
            <person name="Ettema T.J."/>
        </authorList>
    </citation>
    <scope>NUCLEOTIDE SEQUENCE</scope>
</reference>
<evidence type="ECO:0000256" key="1">
    <source>
        <dbReference type="SAM" id="MobiDB-lite"/>
    </source>
</evidence>
<name>A0A0F9QB67_9ZZZZ</name>
<proteinExistence type="predicted"/>
<evidence type="ECO:0000313" key="2">
    <source>
        <dbReference type="EMBL" id="KKN39754.1"/>
    </source>
</evidence>
<sequence>MKYVYTQDDVKALTAQGKAYRSNEIIYLTPITKGTTVEIEGGSRAGDLKKATKGAVATDGDQVWLVTPEEIEYDLQPTKRPPAVEKKQGPTPPAKKK</sequence>
<dbReference type="EMBL" id="LAZR01001745">
    <property type="protein sequence ID" value="KKN39754.1"/>
    <property type="molecule type" value="Genomic_DNA"/>
</dbReference>
<organism evidence="2">
    <name type="scientific">marine sediment metagenome</name>
    <dbReference type="NCBI Taxonomy" id="412755"/>
    <lineage>
        <taxon>unclassified sequences</taxon>
        <taxon>metagenomes</taxon>
        <taxon>ecological metagenomes</taxon>
    </lineage>
</organism>
<protein>
    <submittedName>
        <fullName evidence="2">Uncharacterized protein</fullName>
    </submittedName>
</protein>
<dbReference type="AlphaFoldDB" id="A0A0F9QB67"/>
<comment type="caution">
    <text evidence="2">The sequence shown here is derived from an EMBL/GenBank/DDBJ whole genome shotgun (WGS) entry which is preliminary data.</text>
</comment>
<feature type="region of interest" description="Disordered" evidence="1">
    <location>
        <begin position="74"/>
        <end position="97"/>
    </location>
</feature>